<dbReference type="RefSeq" id="WP_004999181.1">
    <property type="nucleotide sequence ID" value="NZ_CH672427.1"/>
</dbReference>
<dbReference type="OrthoDB" id="5775699at2"/>
<gene>
    <name evidence="1" type="ORF">NB231_01519</name>
</gene>
<protein>
    <submittedName>
        <fullName evidence="1">Uncharacterized protein</fullName>
    </submittedName>
</protein>
<organism evidence="1 2">
    <name type="scientific">Nitrococcus mobilis Nb-231</name>
    <dbReference type="NCBI Taxonomy" id="314278"/>
    <lineage>
        <taxon>Bacteria</taxon>
        <taxon>Pseudomonadati</taxon>
        <taxon>Pseudomonadota</taxon>
        <taxon>Gammaproteobacteria</taxon>
        <taxon>Chromatiales</taxon>
        <taxon>Ectothiorhodospiraceae</taxon>
        <taxon>Nitrococcus</taxon>
    </lineage>
</organism>
<dbReference type="eggNOG" id="ENOG5033FCU">
    <property type="taxonomic scope" value="Bacteria"/>
</dbReference>
<proteinExistence type="predicted"/>
<reference evidence="1 2" key="1">
    <citation type="submission" date="2006-02" db="EMBL/GenBank/DDBJ databases">
        <authorList>
            <person name="Waterbury J."/>
            <person name="Ferriera S."/>
            <person name="Johnson J."/>
            <person name="Kravitz S."/>
            <person name="Halpern A."/>
            <person name="Remington K."/>
            <person name="Beeson K."/>
            <person name="Tran B."/>
            <person name="Rogers Y.-H."/>
            <person name="Friedman R."/>
            <person name="Venter J.C."/>
        </authorList>
    </citation>
    <scope>NUCLEOTIDE SEQUENCE [LARGE SCALE GENOMIC DNA]</scope>
    <source>
        <strain evidence="1 2">Nb-231</strain>
    </source>
</reference>
<comment type="caution">
    <text evidence="1">The sequence shown here is derived from an EMBL/GenBank/DDBJ whole genome shotgun (WGS) entry which is preliminary data.</text>
</comment>
<sequence length="79" mass="9195">MGHDNLMLGHLRHIRGRVDQISEDVVELKHRLASVERGQAKGLREYAGLYSDQARQQSSIDRLVERIQRIERCLEITDE</sequence>
<dbReference type="AlphaFoldDB" id="A4BS69"/>
<keyword evidence="2" id="KW-1185">Reference proteome</keyword>
<name>A4BS69_9GAMM</name>
<dbReference type="EMBL" id="AAOF01000008">
    <property type="protein sequence ID" value="EAR21548.1"/>
    <property type="molecule type" value="Genomic_DNA"/>
</dbReference>
<evidence type="ECO:0000313" key="2">
    <source>
        <dbReference type="Proteomes" id="UP000003374"/>
    </source>
</evidence>
<evidence type="ECO:0000313" key="1">
    <source>
        <dbReference type="EMBL" id="EAR21548.1"/>
    </source>
</evidence>
<dbReference type="Proteomes" id="UP000003374">
    <property type="component" value="Unassembled WGS sequence"/>
</dbReference>
<accession>A4BS69</accession>
<dbReference type="HOGENOM" id="CLU_194539_0_0_6"/>